<reference evidence="3" key="1">
    <citation type="submission" date="2018-05" db="EMBL/GenBank/DDBJ databases">
        <authorList>
            <person name="Lanie J.A."/>
            <person name="Ng W.-L."/>
            <person name="Kazmierczak K.M."/>
            <person name="Andrzejewski T.M."/>
            <person name="Davidsen T.M."/>
            <person name="Wayne K.J."/>
            <person name="Tettelin H."/>
            <person name="Glass J.I."/>
            <person name="Rusch D."/>
            <person name="Podicherti R."/>
            <person name="Tsui H.-C.T."/>
            <person name="Winkler M.E."/>
        </authorList>
    </citation>
    <scope>NUCLEOTIDE SEQUENCE</scope>
</reference>
<accession>A0A382RMC4</accession>
<name>A0A382RMC4_9ZZZZ</name>
<dbReference type="InterPro" id="IPR015813">
    <property type="entry name" value="Pyrv/PenolPyrv_kinase-like_dom"/>
</dbReference>
<proteinExistence type="predicted"/>
<dbReference type="InterPro" id="IPR005000">
    <property type="entry name" value="Aldolase/citrate-lyase_domain"/>
</dbReference>
<evidence type="ECO:0000313" key="3">
    <source>
        <dbReference type="EMBL" id="SVC98570.1"/>
    </source>
</evidence>
<evidence type="ECO:0000256" key="1">
    <source>
        <dbReference type="ARBA" id="ARBA00022723"/>
    </source>
</evidence>
<sequence length="196" mass="21785">MKENYDLQGIKAEFEAEGSSFRDLVRLRRITDKLDVSLYLKIGGVEALRDIKDSLEIGVDGLIAPMVESEFGLKKFIDGVASIYKDRDIHLSINIETQQAVANLEEILELGKGNINSITVGRTDLSSSYFDPKISPESDFVFGLLEDLGEKVPSAGMTMTVGGSLSKKSLERFGREAKKWTKIIQKLETRKVILPT</sequence>
<dbReference type="Gene3D" id="3.20.20.60">
    <property type="entry name" value="Phosphoenolpyruvate-binding domains"/>
    <property type="match status" value="1"/>
</dbReference>
<organism evidence="3">
    <name type="scientific">marine metagenome</name>
    <dbReference type="NCBI Taxonomy" id="408172"/>
    <lineage>
        <taxon>unclassified sequences</taxon>
        <taxon>metagenomes</taxon>
        <taxon>ecological metagenomes</taxon>
    </lineage>
</organism>
<dbReference type="SUPFAM" id="SSF51621">
    <property type="entry name" value="Phosphoenolpyruvate/pyruvate domain"/>
    <property type="match status" value="1"/>
</dbReference>
<dbReference type="GO" id="GO:0003824">
    <property type="term" value="F:catalytic activity"/>
    <property type="evidence" value="ECO:0007669"/>
    <property type="project" value="InterPro"/>
</dbReference>
<keyword evidence="1" id="KW-0479">Metal-binding</keyword>
<dbReference type="GO" id="GO:0046872">
    <property type="term" value="F:metal ion binding"/>
    <property type="evidence" value="ECO:0007669"/>
    <property type="project" value="UniProtKB-KW"/>
</dbReference>
<dbReference type="Pfam" id="PF03328">
    <property type="entry name" value="HpcH_HpaI"/>
    <property type="match status" value="1"/>
</dbReference>
<protein>
    <recommendedName>
        <fullName evidence="2">HpcH/HpaI aldolase/citrate lyase domain-containing protein</fullName>
    </recommendedName>
</protein>
<dbReference type="EMBL" id="UINC01122636">
    <property type="protein sequence ID" value="SVC98570.1"/>
    <property type="molecule type" value="Genomic_DNA"/>
</dbReference>
<dbReference type="AlphaFoldDB" id="A0A382RMC4"/>
<feature type="domain" description="HpcH/HpaI aldolase/citrate lyase" evidence="2">
    <location>
        <begin position="49"/>
        <end position="128"/>
    </location>
</feature>
<evidence type="ECO:0000259" key="2">
    <source>
        <dbReference type="Pfam" id="PF03328"/>
    </source>
</evidence>
<gene>
    <name evidence="3" type="ORF">METZ01_LOCUS351424</name>
</gene>
<dbReference type="InterPro" id="IPR040442">
    <property type="entry name" value="Pyrv_kinase-like_dom_sf"/>
</dbReference>
<feature type="non-terminal residue" evidence="3">
    <location>
        <position position="196"/>
    </location>
</feature>